<reference evidence="1 2" key="1">
    <citation type="submission" date="2016-03" db="EMBL/GenBank/DDBJ databases">
        <title>How can Kluyveromyces marxianus grow so fast - potential evolutionary course in Saccharomyces Complex revealed by comparative genomics.</title>
        <authorList>
            <person name="Mo W."/>
            <person name="Lu W."/>
            <person name="Yang X."/>
            <person name="Qi J."/>
            <person name="Lv H."/>
        </authorList>
    </citation>
    <scope>NUCLEOTIDE SEQUENCE [LARGE SCALE GENOMIC DNA]</scope>
    <source>
        <strain evidence="1 2">FIM1</strain>
    </source>
</reference>
<evidence type="ECO:0000313" key="1">
    <source>
        <dbReference type="EMBL" id="QGN15191.1"/>
    </source>
</evidence>
<protein>
    <submittedName>
        <fullName evidence="1">YGR168C</fullName>
    </submittedName>
</protein>
<proteinExistence type="predicted"/>
<keyword evidence="2" id="KW-1185">Reference proteome</keyword>
<organism evidence="1 2">
    <name type="scientific">Kluyveromyces marxianus</name>
    <name type="common">Yeast</name>
    <name type="synonym">Candida kefyr</name>
    <dbReference type="NCBI Taxonomy" id="4911"/>
    <lineage>
        <taxon>Eukaryota</taxon>
        <taxon>Fungi</taxon>
        <taxon>Dikarya</taxon>
        <taxon>Ascomycota</taxon>
        <taxon>Saccharomycotina</taxon>
        <taxon>Saccharomycetes</taxon>
        <taxon>Saccharomycetales</taxon>
        <taxon>Saccharomycetaceae</taxon>
        <taxon>Kluyveromyces</taxon>
    </lineage>
</organism>
<dbReference type="Proteomes" id="UP000422736">
    <property type="component" value="Chromosome 3"/>
</dbReference>
<accession>A0ABX6ESH3</accession>
<gene>
    <name evidence="1" type="primary">PEX35</name>
    <name evidence="1" type="ORF">FIM1_1879</name>
</gene>
<dbReference type="EMBL" id="CP015056">
    <property type="protein sequence ID" value="QGN15191.1"/>
    <property type="molecule type" value="Genomic_DNA"/>
</dbReference>
<sequence>MVLCKKQRLSKIEQFLGYEYGNSTAEFDATAACRRLVGVLGVNGVLALIKRVKVLDTKSLVDGLPLVVAIPLLRKITKRDDFVSWILGLGIGLTQLKRQVPHWFVASLSIESLSKLFRCYVDMDCISERRWIILRQIAVSILLPIFYHRNLTKGRLYRILFEKRSPWKDFALLFAVWNLVKVYQNIKKVIFKKKTEKNHNRNSSPLSLDSDAPETRTHYNLMTRMLIQRLEDLNELSGKQSRATLKELVCGFFFSDNFIKYVKWTLWRQIIMLIFNGKHSKCLKPFHKSTIIMLSFMLLSDPQPLDINWPLVKQLVRSTLSEELRRIPQYQKPILFAALNVSYLTKYI</sequence>
<name>A0ABX6ESH3_KLUMA</name>
<evidence type="ECO:0000313" key="2">
    <source>
        <dbReference type="Proteomes" id="UP000422736"/>
    </source>
</evidence>